<dbReference type="EMBL" id="CP044016">
    <property type="protein sequence ID" value="QES89685.1"/>
    <property type="molecule type" value="Genomic_DNA"/>
</dbReference>
<dbReference type="Proteomes" id="UP000292424">
    <property type="component" value="Chromosome"/>
</dbReference>
<dbReference type="OrthoDB" id="673795at2"/>
<evidence type="ECO:0000313" key="1">
    <source>
        <dbReference type="EMBL" id="QES89685.1"/>
    </source>
</evidence>
<gene>
    <name evidence="1" type="ORF">E0W69_013780</name>
</gene>
<keyword evidence="2" id="KW-1185">Reference proteome</keyword>
<evidence type="ECO:0008006" key="3">
    <source>
        <dbReference type="Google" id="ProtNLM"/>
    </source>
</evidence>
<evidence type="ECO:0000313" key="2">
    <source>
        <dbReference type="Proteomes" id="UP000292424"/>
    </source>
</evidence>
<reference evidence="1 2" key="1">
    <citation type="submission" date="2019-09" db="EMBL/GenBank/DDBJ databases">
        <title>Complete genome sequence of Arachidicoccus sp. B3-10 isolated from apple orchard soil.</title>
        <authorList>
            <person name="Kim H.S."/>
            <person name="Han K.-I."/>
            <person name="Suh M.K."/>
            <person name="Lee K.C."/>
            <person name="Eom M.K."/>
            <person name="Kim J.-S."/>
            <person name="Kang S.W."/>
            <person name="Sin Y."/>
            <person name="Lee J.-S."/>
        </authorList>
    </citation>
    <scope>NUCLEOTIDE SEQUENCE [LARGE SCALE GENOMIC DNA]</scope>
    <source>
        <strain evidence="1 2">B3-10</strain>
    </source>
</reference>
<organism evidence="1 2">
    <name type="scientific">Rhizosphaericola mali</name>
    <dbReference type="NCBI Taxonomy" id="2545455"/>
    <lineage>
        <taxon>Bacteria</taxon>
        <taxon>Pseudomonadati</taxon>
        <taxon>Bacteroidota</taxon>
        <taxon>Chitinophagia</taxon>
        <taxon>Chitinophagales</taxon>
        <taxon>Chitinophagaceae</taxon>
        <taxon>Rhizosphaericola</taxon>
    </lineage>
</organism>
<accession>A0A5P2G2I1</accession>
<sequence>MKISLITTFIVCILATRGHAQLFGNQDKKMIQNNILQIGYLQTYSNLLDKGLSIAQNGLDLTHSFKNGEYGLHSLYYSSLLQINPNIRKYPSAVQTMEIYAKMETLQTSVYKNISSTDMLSLQEKKYLKTLVKGLMTAAGKDIDALNNLLTDGKYQLTDDERIQRIDWNRR</sequence>
<proteinExistence type="predicted"/>
<protein>
    <recommendedName>
        <fullName evidence="3">TerB family tellurite resistance protein</fullName>
    </recommendedName>
</protein>
<dbReference type="KEGG" id="arac:E0W69_013780"/>
<dbReference type="AlphaFoldDB" id="A0A5P2G2I1"/>
<dbReference type="RefSeq" id="WP_131330621.1">
    <property type="nucleotide sequence ID" value="NZ_CP044016.1"/>
</dbReference>
<name>A0A5P2G2I1_9BACT</name>